<dbReference type="KEGG" id="ala:BFG52_07320"/>
<dbReference type="Pfam" id="PF26211">
    <property type="entry name" value="Phage_phiTE_072"/>
    <property type="match status" value="1"/>
</dbReference>
<dbReference type="InterPro" id="IPR058701">
    <property type="entry name" value="PhiTE_072-like"/>
</dbReference>
<dbReference type="STRING" id="1789224.BFG52_07320"/>
<proteinExistence type="predicted"/>
<sequence>MQTPKTHVHHIPAKNNVDSIDVFITWYRDQAFQITIRCWDHAWTAYRGGCGHERLEDYFIECWFEREIKEHLINLFTRPTRCGKREEKWLAQILENMCEHFKNLEVK</sequence>
<evidence type="ECO:0000313" key="2">
    <source>
        <dbReference type="Proteomes" id="UP000093391"/>
    </source>
</evidence>
<accession>A0A1B2LZ49</accession>
<dbReference type="AlphaFoldDB" id="A0A1B2LZ49"/>
<dbReference type="Proteomes" id="UP000093391">
    <property type="component" value="Chromosome"/>
</dbReference>
<keyword evidence="2" id="KW-1185">Reference proteome</keyword>
<reference evidence="1 2" key="1">
    <citation type="submission" date="2016-08" db="EMBL/GenBank/DDBJ databases">
        <authorList>
            <person name="Seilhamer J.J."/>
        </authorList>
    </citation>
    <scope>NUCLEOTIDE SEQUENCE [LARGE SCALE GENOMIC DNA]</scope>
    <source>
        <strain evidence="1 2">BRTC-1</strain>
    </source>
</reference>
<gene>
    <name evidence="1" type="ORF">BFG52_07320</name>
</gene>
<dbReference type="RefSeq" id="WP_067554100.1">
    <property type="nucleotide sequence ID" value="NZ_CP016895.1"/>
</dbReference>
<name>A0A1B2LZ49_9GAMM</name>
<evidence type="ECO:0000313" key="1">
    <source>
        <dbReference type="EMBL" id="AOA58179.1"/>
    </source>
</evidence>
<protein>
    <submittedName>
        <fullName evidence="1">Uncharacterized protein</fullName>
    </submittedName>
</protein>
<dbReference type="EMBL" id="CP016895">
    <property type="protein sequence ID" value="AOA58179.1"/>
    <property type="molecule type" value="Genomic_DNA"/>
</dbReference>
<organism evidence="1 2">
    <name type="scientific">Acinetobacter larvae</name>
    <dbReference type="NCBI Taxonomy" id="1789224"/>
    <lineage>
        <taxon>Bacteria</taxon>
        <taxon>Pseudomonadati</taxon>
        <taxon>Pseudomonadota</taxon>
        <taxon>Gammaproteobacteria</taxon>
        <taxon>Moraxellales</taxon>
        <taxon>Moraxellaceae</taxon>
        <taxon>Acinetobacter</taxon>
    </lineage>
</organism>
<dbReference type="OrthoDB" id="9157451at2"/>